<name>A0AAN7ZP85_9COLE</name>
<dbReference type="SMART" id="SM00680">
    <property type="entry name" value="CLIP"/>
    <property type="match status" value="1"/>
</dbReference>
<dbReference type="Proteomes" id="UP001329430">
    <property type="component" value="Chromosome 1"/>
</dbReference>
<evidence type="ECO:0000256" key="7">
    <source>
        <dbReference type="ARBA" id="ARBA00023157"/>
    </source>
</evidence>
<evidence type="ECO:0000256" key="10">
    <source>
        <dbReference type="RuleBase" id="RU363034"/>
    </source>
</evidence>
<comment type="similarity">
    <text evidence="9 11">Belongs to the peptidase S1 family. CLIP subfamily.</text>
</comment>
<evidence type="ECO:0000256" key="1">
    <source>
        <dbReference type="ARBA" id="ARBA00004613"/>
    </source>
</evidence>
<keyword evidence="7" id="KW-1015">Disulfide bond</keyword>
<dbReference type="GO" id="GO:0005576">
    <property type="term" value="C:extracellular region"/>
    <property type="evidence" value="ECO:0007669"/>
    <property type="project" value="UniProtKB-SubCell"/>
</dbReference>
<evidence type="ECO:0000256" key="11">
    <source>
        <dbReference type="RuleBase" id="RU366078"/>
    </source>
</evidence>
<evidence type="ECO:0000259" key="12">
    <source>
        <dbReference type="PROSITE" id="PS50240"/>
    </source>
</evidence>
<keyword evidence="4 11" id="KW-0732">Signal</keyword>
<feature type="domain" description="Peptidase S1" evidence="12">
    <location>
        <begin position="131"/>
        <end position="389"/>
    </location>
</feature>
<evidence type="ECO:0000256" key="8">
    <source>
        <dbReference type="ARBA" id="ARBA00023180"/>
    </source>
</evidence>
<dbReference type="InterPro" id="IPR038565">
    <property type="entry name" value="CLIP_sf"/>
</dbReference>
<dbReference type="PROSITE" id="PS00135">
    <property type="entry name" value="TRYPSIN_SER"/>
    <property type="match status" value="1"/>
</dbReference>
<dbReference type="InterPro" id="IPR001254">
    <property type="entry name" value="Trypsin_dom"/>
</dbReference>
<dbReference type="Pfam" id="PF12032">
    <property type="entry name" value="CLIP"/>
    <property type="match status" value="1"/>
</dbReference>
<dbReference type="EMBL" id="JAVRBK010000001">
    <property type="protein sequence ID" value="KAK5649792.1"/>
    <property type="molecule type" value="Genomic_DNA"/>
</dbReference>
<evidence type="ECO:0000259" key="13">
    <source>
        <dbReference type="PROSITE" id="PS51888"/>
    </source>
</evidence>
<dbReference type="EC" id="3.4.21.-" evidence="10"/>
<dbReference type="AlphaFoldDB" id="A0AAN7ZP85"/>
<comment type="caution">
    <text evidence="14">The sequence shown here is derived from an EMBL/GenBank/DDBJ whole genome shotgun (WGS) entry which is preliminary data.</text>
</comment>
<evidence type="ECO:0000256" key="2">
    <source>
        <dbReference type="ARBA" id="ARBA00022525"/>
    </source>
</evidence>
<evidence type="ECO:0000256" key="4">
    <source>
        <dbReference type="ARBA" id="ARBA00022729"/>
    </source>
</evidence>
<keyword evidence="15" id="KW-1185">Reference proteome</keyword>
<dbReference type="SUPFAM" id="SSF50494">
    <property type="entry name" value="Trypsin-like serine proteases"/>
    <property type="match status" value="1"/>
</dbReference>
<keyword evidence="2 11" id="KW-0964">Secreted</keyword>
<dbReference type="InterPro" id="IPR009003">
    <property type="entry name" value="Peptidase_S1_PA"/>
</dbReference>
<reference evidence="14 15" key="1">
    <citation type="journal article" date="2024" name="Insects">
        <title>An Improved Chromosome-Level Genome Assembly of the Firefly Pyrocoelia pectoralis.</title>
        <authorList>
            <person name="Fu X."/>
            <person name="Meyer-Rochow V.B."/>
            <person name="Ballantyne L."/>
            <person name="Zhu X."/>
        </authorList>
    </citation>
    <scope>NUCLEOTIDE SEQUENCE [LARGE SCALE GENOMIC DNA]</scope>
    <source>
        <strain evidence="14">XCY_ONT2</strain>
    </source>
</reference>
<dbReference type="InterPro" id="IPR001314">
    <property type="entry name" value="Peptidase_S1A"/>
</dbReference>
<dbReference type="InterPro" id="IPR018114">
    <property type="entry name" value="TRYPSIN_HIS"/>
</dbReference>
<keyword evidence="6 10" id="KW-0720">Serine protease</keyword>
<dbReference type="PROSITE" id="PS51888">
    <property type="entry name" value="CLIP"/>
    <property type="match status" value="1"/>
</dbReference>
<evidence type="ECO:0000313" key="14">
    <source>
        <dbReference type="EMBL" id="KAK5649792.1"/>
    </source>
</evidence>
<dbReference type="Gene3D" id="3.30.1640.30">
    <property type="match status" value="1"/>
</dbReference>
<comment type="subcellular location">
    <subcellularLocation>
        <location evidence="1 11">Secreted</location>
    </subcellularLocation>
</comment>
<dbReference type="PROSITE" id="PS50240">
    <property type="entry name" value="TRYPSIN_DOM"/>
    <property type="match status" value="1"/>
</dbReference>
<dbReference type="InterPro" id="IPR033116">
    <property type="entry name" value="TRYPSIN_SER"/>
</dbReference>
<evidence type="ECO:0000256" key="5">
    <source>
        <dbReference type="ARBA" id="ARBA00022801"/>
    </source>
</evidence>
<proteinExistence type="inferred from homology"/>
<evidence type="ECO:0000313" key="15">
    <source>
        <dbReference type="Proteomes" id="UP001329430"/>
    </source>
</evidence>
<evidence type="ECO:0000256" key="9">
    <source>
        <dbReference type="ARBA" id="ARBA00024195"/>
    </source>
</evidence>
<sequence>MTQLCICVCVFVTLVLQNSDAADRGTQCITPNQEAALCTPVTSCHIIRDAITTQNKSAIDFAKKSQCGYDTEPLVCCGTSAYSSEPSYFGFFTKSPPTSPPKRILPSLSSVSSNSLPDRSICGIERETQRLIGATTAGIDEFPWMGLIRYNNERGVDVGFKCGATLINNRYLLTAAHCILTSPEPITVVSVRLGEWKLSTQMDCIYNIAISTCSDPVVDVNIDQQIPHPYFSSSNGNNDIGLLRLETNVNYTDSIRPICLPPPELPTPKDGTFMDISGWGITETGRQSDYKLKAQVPVLSNEECKKVFTDYSHINPNQACAGGKDGKDACHGDSGGPLMTTFKKKDVLDEDQWYQEGIIYRGIGCGRKGVPSLYTRISRYSRWILNTIHSNV</sequence>
<dbReference type="CDD" id="cd00190">
    <property type="entry name" value="Tryp_SPc"/>
    <property type="match status" value="1"/>
</dbReference>
<dbReference type="InterPro" id="IPR022700">
    <property type="entry name" value="CLIP"/>
</dbReference>
<dbReference type="InterPro" id="IPR051487">
    <property type="entry name" value="Ser/Thr_Proteases_Immune/Dev"/>
</dbReference>
<organism evidence="14 15">
    <name type="scientific">Pyrocoelia pectoralis</name>
    <dbReference type="NCBI Taxonomy" id="417401"/>
    <lineage>
        <taxon>Eukaryota</taxon>
        <taxon>Metazoa</taxon>
        <taxon>Ecdysozoa</taxon>
        <taxon>Arthropoda</taxon>
        <taxon>Hexapoda</taxon>
        <taxon>Insecta</taxon>
        <taxon>Pterygota</taxon>
        <taxon>Neoptera</taxon>
        <taxon>Endopterygota</taxon>
        <taxon>Coleoptera</taxon>
        <taxon>Polyphaga</taxon>
        <taxon>Elateriformia</taxon>
        <taxon>Elateroidea</taxon>
        <taxon>Lampyridae</taxon>
        <taxon>Lampyrinae</taxon>
        <taxon>Pyrocoelia</taxon>
    </lineage>
</organism>
<keyword evidence="5 10" id="KW-0378">Hydrolase</keyword>
<dbReference type="Gene3D" id="2.40.10.10">
    <property type="entry name" value="Trypsin-like serine proteases"/>
    <property type="match status" value="2"/>
</dbReference>
<evidence type="ECO:0000256" key="6">
    <source>
        <dbReference type="ARBA" id="ARBA00022825"/>
    </source>
</evidence>
<dbReference type="PRINTS" id="PR00722">
    <property type="entry name" value="CHYMOTRYPSIN"/>
</dbReference>
<feature type="domain" description="Clip" evidence="13">
    <location>
        <begin position="27"/>
        <end position="77"/>
    </location>
</feature>
<dbReference type="PROSITE" id="PS00134">
    <property type="entry name" value="TRYPSIN_HIS"/>
    <property type="match status" value="1"/>
</dbReference>
<feature type="signal peptide" evidence="11">
    <location>
        <begin position="1"/>
        <end position="21"/>
    </location>
</feature>
<protein>
    <recommendedName>
        <fullName evidence="11">CLIP domain-containing serine protease</fullName>
        <ecNumber evidence="10">3.4.21.-</ecNumber>
    </recommendedName>
</protein>
<dbReference type="SMART" id="SM00020">
    <property type="entry name" value="Tryp_SPc"/>
    <property type="match status" value="1"/>
</dbReference>
<accession>A0AAN7ZP85</accession>
<keyword evidence="3 10" id="KW-0645">Protease</keyword>
<dbReference type="GO" id="GO:0004252">
    <property type="term" value="F:serine-type endopeptidase activity"/>
    <property type="evidence" value="ECO:0007669"/>
    <property type="project" value="UniProtKB-UniRule"/>
</dbReference>
<evidence type="ECO:0000256" key="3">
    <source>
        <dbReference type="ARBA" id="ARBA00022670"/>
    </source>
</evidence>
<feature type="chain" id="PRO_5042669520" description="CLIP domain-containing serine protease" evidence="11">
    <location>
        <begin position="22"/>
        <end position="392"/>
    </location>
</feature>
<comment type="domain">
    <text evidence="11">The clip domain consists of 35-55 residues which are 'knitted' together usually by 3 conserved disulfide bonds forming a clip-like compact structure.</text>
</comment>
<dbReference type="FunFam" id="2.40.10.10:FF:000054">
    <property type="entry name" value="Complement C1r subcomponent"/>
    <property type="match status" value="1"/>
</dbReference>
<dbReference type="GO" id="GO:0006508">
    <property type="term" value="P:proteolysis"/>
    <property type="evidence" value="ECO:0007669"/>
    <property type="project" value="UniProtKB-KW"/>
</dbReference>
<dbReference type="Pfam" id="PF00089">
    <property type="entry name" value="Trypsin"/>
    <property type="match status" value="1"/>
</dbReference>
<dbReference type="PANTHER" id="PTHR24256">
    <property type="entry name" value="TRYPTASE-RELATED"/>
    <property type="match status" value="1"/>
</dbReference>
<dbReference type="InterPro" id="IPR043504">
    <property type="entry name" value="Peptidase_S1_PA_chymotrypsin"/>
</dbReference>
<dbReference type="FunFam" id="2.40.10.10:FF:000028">
    <property type="entry name" value="Serine protease easter"/>
    <property type="match status" value="1"/>
</dbReference>
<gene>
    <name evidence="14" type="ORF">RI129_000821</name>
</gene>
<keyword evidence="8" id="KW-0325">Glycoprotein</keyword>